<feature type="transmembrane region" description="Helical" evidence="2">
    <location>
        <begin position="20"/>
        <end position="38"/>
    </location>
</feature>
<keyword evidence="4" id="KW-1185">Reference proteome</keyword>
<reference evidence="3" key="1">
    <citation type="submission" date="2021-02" db="EMBL/GenBank/DDBJ databases">
        <authorList>
            <person name="Dougan E. K."/>
            <person name="Rhodes N."/>
            <person name="Thang M."/>
            <person name="Chan C."/>
        </authorList>
    </citation>
    <scope>NUCLEOTIDE SEQUENCE</scope>
</reference>
<keyword evidence="2" id="KW-0812">Transmembrane</keyword>
<dbReference type="EMBL" id="CAJNIZ010024781">
    <property type="protein sequence ID" value="CAE7479590.1"/>
    <property type="molecule type" value="Genomic_DNA"/>
</dbReference>
<feature type="region of interest" description="Disordered" evidence="1">
    <location>
        <begin position="243"/>
        <end position="286"/>
    </location>
</feature>
<gene>
    <name evidence="3" type="primary">GIP</name>
    <name evidence="3" type="ORF">SPIL2461_LOCUS12223</name>
</gene>
<protein>
    <submittedName>
        <fullName evidence="3">GIP protein</fullName>
    </submittedName>
</protein>
<dbReference type="OrthoDB" id="427948at2759"/>
<evidence type="ECO:0000313" key="4">
    <source>
        <dbReference type="Proteomes" id="UP000649617"/>
    </source>
</evidence>
<proteinExistence type="predicted"/>
<sequence>MSAVGLARVFTWRLAETNFYLAMSMLAIVLVPATNLAFRKTPPQIDGTESESSIWPLLSTSRIMSGPFGVIAGVFGAMVAYEPMASFFGADIGLLTAAGFGYLLGLAYGLATDKVLEKPAGKWSVAAGTLAALGTSLLVHWAVGVIVGSVVGSVTGALIERRVMKEMDAQCLEPPRFTKNVMQSSPTMGPVSNVVAAMRDKDQQEVQIHTNLPTLYKAFTPQNQLTRVDSGYGSGYDNFEKEQTQLPFASQPALTAPDSPELALQDGTGSQSPSRLGLRSRDSEDR</sequence>
<evidence type="ECO:0000256" key="2">
    <source>
        <dbReference type="SAM" id="Phobius"/>
    </source>
</evidence>
<dbReference type="AlphaFoldDB" id="A0A812SDN7"/>
<feature type="transmembrane region" description="Helical" evidence="2">
    <location>
        <begin position="58"/>
        <end position="80"/>
    </location>
</feature>
<feature type="transmembrane region" description="Helical" evidence="2">
    <location>
        <begin position="92"/>
        <end position="111"/>
    </location>
</feature>
<accession>A0A812SDN7</accession>
<feature type="transmembrane region" description="Helical" evidence="2">
    <location>
        <begin position="131"/>
        <end position="159"/>
    </location>
</feature>
<evidence type="ECO:0000256" key="1">
    <source>
        <dbReference type="SAM" id="MobiDB-lite"/>
    </source>
</evidence>
<organism evidence="3 4">
    <name type="scientific">Symbiodinium pilosum</name>
    <name type="common">Dinoflagellate</name>
    <dbReference type="NCBI Taxonomy" id="2952"/>
    <lineage>
        <taxon>Eukaryota</taxon>
        <taxon>Sar</taxon>
        <taxon>Alveolata</taxon>
        <taxon>Dinophyceae</taxon>
        <taxon>Suessiales</taxon>
        <taxon>Symbiodiniaceae</taxon>
        <taxon>Symbiodinium</taxon>
    </lineage>
</organism>
<keyword evidence="2" id="KW-1133">Transmembrane helix</keyword>
<name>A0A812SDN7_SYMPI</name>
<keyword evidence="2" id="KW-0472">Membrane</keyword>
<evidence type="ECO:0000313" key="3">
    <source>
        <dbReference type="EMBL" id="CAE7479590.1"/>
    </source>
</evidence>
<dbReference type="Proteomes" id="UP000649617">
    <property type="component" value="Unassembled WGS sequence"/>
</dbReference>
<comment type="caution">
    <text evidence="3">The sequence shown here is derived from an EMBL/GenBank/DDBJ whole genome shotgun (WGS) entry which is preliminary data.</text>
</comment>